<organism evidence="19 20">
    <name type="scientific">Saccharomycodes ludwigii</name>
    <dbReference type="NCBI Taxonomy" id="36035"/>
    <lineage>
        <taxon>Eukaryota</taxon>
        <taxon>Fungi</taxon>
        <taxon>Dikarya</taxon>
        <taxon>Ascomycota</taxon>
        <taxon>Saccharomycotina</taxon>
        <taxon>Saccharomycetes</taxon>
        <taxon>Saccharomycodales</taxon>
        <taxon>Saccharomycodaceae</taxon>
        <taxon>Saccharomycodes</taxon>
    </lineage>
</organism>
<dbReference type="InterPro" id="IPR050711">
    <property type="entry name" value="ET-N_metabolism_enzyme"/>
</dbReference>
<evidence type="ECO:0000256" key="5">
    <source>
        <dbReference type="ARBA" id="ARBA00022630"/>
    </source>
</evidence>
<keyword evidence="10" id="KW-0408">Iron</keyword>
<keyword evidence="16" id="KW-0496">Mitochondrion</keyword>
<evidence type="ECO:0000256" key="14">
    <source>
        <dbReference type="ARBA" id="ARBA00029440"/>
    </source>
</evidence>
<name>A0A376BAT5_9ASCO</name>
<feature type="binding site" evidence="17">
    <location>
        <begin position="406"/>
        <end position="408"/>
    </location>
    <ligand>
        <name>FAD</name>
        <dbReference type="ChEBI" id="CHEBI:57692"/>
    </ligand>
</feature>
<dbReference type="GO" id="GO:0005739">
    <property type="term" value="C:mitochondrion"/>
    <property type="evidence" value="ECO:0007669"/>
    <property type="project" value="UniProtKB-SubCell"/>
</dbReference>
<dbReference type="VEuPathDB" id="FungiDB:SCODWIG_03554"/>
<keyword evidence="9 16" id="KW-0560">Oxidoreductase</keyword>
<evidence type="ECO:0000256" key="15">
    <source>
        <dbReference type="ARBA" id="ARBA00048933"/>
    </source>
</evidence>
<comment type="similarity">
    <text evidence="16">Belongs to the ferredoxin--NADP reductase type 1 family.</text>
</comment>
<evidence type="ECO:0000256" key="7">
    <source>
        <dbReference type="ARBA" id="ARBA00022723"/>
    </source>
</evidence>
<reference evidence="20" key="1">
    <citation type="submission" date="2018-06" db="EMBL/GenBank/DDBJ databases">
        <authorList>
            <person name="Guldener U."/>
        </authorList>
    </citation>
    <scope>NUCLEOTIDE SEQUENCE [LARGE SCALE GENOMIC DNA]</scope>
    <source>
        <strain evidence="20">UTAD17</strain>
    </source>
</reference>
<dbReference type="AlphaFoldDB" id="A0A376BAT5"/>
<sequence length="488" mass="55508">MKSISIIGSGPSGFYTAYHLLKKSPIPLNITLWEKFPVPFGLSRYGVAPDHPEVKNCEETFTQFANAYTIPSGSNNLMHKFQFIGNVQIDSEKLFKLRSIQDCVILSYGCNNDKKLGIPGENDTLGVVSSRQFVNWYNSYPENACATPEQWKGSDFWKNVKNVAIIGNGNVALDICRVLLTSNIKQYWQNTDINQASTEAIKHVSNVKIIGRRGYEQSKFTNKEFRELWELEKYGIKGNIDSKYLSNVDESKLDRAGTRRLEMVKEYMKPFDQRTKKNYKKFKPPSTFTKFWEFDYMKTPVKINKDARNNRISSITLAINKVNEMNKFVIDNSKPCIDYPIDFLITSLGYKGVNIDELGCQKHLNNIKFAGDHLATNREGQVLSSMDNKPIPGLFASGWIKTGSKGVIVSTMIDSFTVGDEVIKYLQCSATSNQQASIIDLQNTVLDSTNYKPTTWFDWLKLDAYEKKLGNPRRKIINIADMLKIIGK</sequence>
<proteinExistence type="inferred from homology"/>
<dbReference type="GO" id="GO:0006537">
    <property type="term" value="P:glutamate biosynthetic process"/>
    <property type="evidence" value="ECO:0007669"/>
    <property type="project" value="UniProtKB-KW"/>
</dbReference>
<keyword evidence="8" id="KW-0315">Glutamine amidotransferase</keyword>
<keyword evidence="20" id="KW-1185">Reference proteome</keyword>
<evidence type="ECO:0000256" key="18">
    <source>
        <dbReference type="PIRSR" id="PIRSR000362-2"/>
    </source>
</evidence>
<comment type="catalytic activity">
    <reaction evidence="15 16">
        <text>2 reduced [adrenodoxin] + NADP(+) + H(+) = 2 oxidized [adrenodoxin] + NADPH</text>
        <dbReference type="Rhea" id="RHEA:42312"/>
        <dbReference type="Rhea" id="RHEA-COMP:9998"/>
        <dbReference type="Rhea" id="RHEA-COMP:9999"/>
        <dbReference type="ChEBI" id="CHEBI:15378"/>
        <dbReference type="ChEBI" id="CHEBI:33737"/>
        <dbReference type="ChEBI" id="CHEBI:33738"/>
        <dbReference type="ChEBI" id="CHEBI:57783"/>
        <dbReference type="ChEBI" id="CHEBI:58349"/>
        <dbReference type="EC" id="1.18.1.6"/>
    </reaction>
</comment>
<dbReference type="EMBL" id="UFAJ01000897">
    <property type="protein sequence ID" value="SSD61793.1"/>
    <property type="molecule type" value="Genomic_DNA"/>
</dbReference>
<feature type="binding site" evidence="17">
    <location>
        <position position="34"/>
    </location>
    <ligand>
        <name>FAD</name>
        <dbReference type="ChEBI" id="CHEBI:57692"/>
    </ligand>
</feature>
<evidence type="ECO:0000256" key="6">
    <source>
        <dbReference type="ARBA" id="ARBA00022643"/>
    </source>
</evidence>
<dbReference type="GO" id="GO:0016491">
    <property type="term" value="F:oxidoreductase activity"/>
    <property type="evidence" value="ECO:0007669"/>
    <property type="project" value="UniProtKB-KW"/>
</dbReference>
<evidence type="ECO:0000256" key="11">
    <source>
        <dbReference type="ARBA" id="ARBA00023014"/>
    </source>
</evidence>
<feature type="binding site" evidence="18">
    <location>
        <position position="406"/>
    </location>
    <ligand>
        <name>NADP(+)</name>
        <dbReference type="ChEBI" id="CHEBI:58349"/>
    </ligand>
</feature>
<comment type="subcellular location">
    <subcellularLocation>
        <location evidence="16">Mitochondrion</location>
    </subcellularLocation>
</comment>
<feature type="binding site" evidence="18">
    <location>
        <begin position="212"/>
        <end position="213"/>
    </location>
    <ligand>
        <name>NADP(+)</name>
        <dbReference type="ChEBI" id="CHEBI:58349"/>
    </ligand>
</feature>
<keyword evidence="6" id="KW-0288">FMN</keyword>
<dbReference type="PANTHER" id="PTHR11938:SF91">
    <property type="entry name" value="NADPH:ADRENODOXIN OXIDOREDUCTASE, MITOCHONDRIAL"/>
    <property type="match status" value="1"/>
</dbReference>
<dbReference type="EC" id="1.18.1.6" evidence="16"/>
<evidence type="ECO:0000256" key="17">
    <source>
        <dbReference type="PIRSR" id="PIRSR000362-1"/>
    </source>
</evidence>
<feature type="binding site" evidence="17">
    <location>
        <position position="42"/>
    </location>
    <ligand>
        <name>FAD</name>
        <dbReference type="ChEBI" id="CHEBI:57692"/>
    </ligand>
</feature>
<keyword evidence="5 16" id="KW-0285">Flavoprotein</keyword>
<keyword evidence="16 17" id="KW-0274">FAD</keyword>
<dbReference type="InterPro" id="IPR036188">
    <property type="entry name" value="FAD/NAD-bd_sf"/>
</dbReference>
<comment type="similarity">
    <text evidence="3">Belongs to the glutamate synthase family.</text>
</comment>
<dbReference type="PRINTS" id="PR00419">
    <property type="entry name" value="ADXRDTASE"/>
</dbReference>
<keyword evidence="16 18" id="KW-0521">NADP</keyword>
<dbReference type="SUPFAM" id="SSF51971">
    <property type="entry name" value="Nucleotide-binding domain"/>
    <property type="match status" value="1"/>
</dbReference>
<accession>A0A376BAT5</accession>
<comment type="cofactor">
    <cofactor evidence="2">
        <name>[3Fe-4S] cluster</name>
        <dbReference type="ChEBI" id="CHEBI:21137"/>
    </cofactor>
</comment>
<keyword evidence="13" id="KW-0003">3Fe-4S</keyword>
<feature type="binding site" evidence="17">
    <location>
        <position position="399"/>
    </location>
    <ligand>
        <name>FAD</name>
        <dbReference type="ChEBI" id="CHEBI:57692"/>
    </ligand>
</feature>
<dbReference type="Proteomes" id="UP000262825">
    <property type="component" value="Unassembled WGS sequence"/>
</dbReference>
<evidence type="ECO:0000256" key="10">
    <source>
        <dbReference type="ARBA" id="ARBA00023004"/>
    </source>
</evidence>
<comment type="cofactor">
    <cofactor evidence="1">
        <name>FMN</name>
        <dbReference type="ChEBI" id="CHEBI:58210"/>
    </cofactor>
</comment>
<evidence type="ECO:0000256" key="2">
    <source>
        <dbReference type="ARBA" id="ARBA00001927"/>
    </source>
</evidence>
<evidence type="ECO:0000256" key="12">
    <source>
        <dbReference type="ARBA" id="ARBA00023164"/>
    </source>
</evidence>
<feature type="binding site" evidence="18">
    <location>
        <begin position="168"/>
        <end position="171"/>
    </location>
    <ligand>
        <name>NADP(+)</name>
        <dbReference type="ChEBI" id="CHEBI:58349"/>
    </ligand>
</feature>
<dbReference type="Gene3D" id="3.40.50.720">
    <property type="entry name" value="NAD(P)-binding Rossmann-like Domain"/>
    <property type="match status" value="1"/>
</dbReference>
<protein>
    <recommendedName>
        <fullName evidence="16">NADPH:adrenodoxin oxidoreductase, mitochondrial</fullName>
        <ecNumber evidence="16">1.18.1.6</ecNumber>
    </recommendedName>
</protein>
<keyword evidence="7" id="KW-0479">Metal-binding</keyword>
<feature type="binding site" evidence="18">
    <location>
        <position position="224"/>
    </location>
    <ligand>
        <name>NADP(+)</name>
        <dbReference type="ChEBI" id="CHEBI:58349"/>
    </ligand>
</feature>
<evidence type="ECO:0000256" key="9">
    <source>
        <dbReference type="ARBA" id="ARBA00023002"/>
    </source>
</evidence>
<evidence type="ECO:0000313" key="20">
    <source>
        <dbReference type="Proteomes" id="UP000262825"/>
    </source>
</evidence>
<evidence type="ECO:0000256" key="16">
    <source>
        <dbReference type="PIRNR" id="PIRNR000362"/>
    </source>
</evidence>
<dbReference type="GO" id="GO:0051538">
    <property type="term" value="F:3 iron, 4 sulfur cluster binding"/>
    <property type="evidence" value="ECO:0007669"/>
    <property type="project" value="UniProtKB-KW"/>
</dbReference>
<feature type="binding site" evidence="17">
    <location>
        <position position="89"/>
    </location>
    <ligand>
        <name>FAD</name>
        <dbReference type="ChEBI" id="CHEBI:57692"/>
    </ligand>
</feature>
<dbReference type="Gene3D" id="3.50.50.60">
    <property type="entry name" value="FAD/NAD(P)-binding domain"/>
    <property type="match status" value="1"/>
</dbReference>
<dbReference type="PIRSF" id="PIRSF000362">
    <property type="entry name" value="FNR"/>
    <property type="match status" value="1"/>
</dbReference>
<gene>
    <name evidence="19" type="ORF">SCODWIG_03554</name>
</gene>
<feature type="binding site" evidence="17">
    <location>
        <position position="12"/>
    </location>
    <ligand>
        <name>FAD</name>
        <dbReference type="ChEBI" id="CHEBI:57692"/>
    </ligand>
</feature>
<evidence type="ECO:0000256" key="3">
    <source>
        <dbReference type="ARBA" id="ARBA00009716"/>
    </source>
</evidence>
<evidence type="ECO:0000256" key="8">
    <source>
        <dbReference type="ARBA" id="ARBA00022962"/>
    </source>
</evidence>
<dbReference type="PANTHER" id="PTHR11938">
    <property type="entry name" value="FAD NADPH DEHYDROGENASE/OXIDOREDUCTASE"/>
    <property type="match status" value="1"/>
</dbReference>
<dbReference type="InterPro" id="IPR021163">
    <property type="entry name" value="Ferredox_Rdtase_adrenod"/>
</dbReference>
<comment type="pathway">
    <text evidence="14">Amino-acid biosynthesis.</text>
</comment>
<comment type="cofactor">
    <cofactor evidence="16 17">
        <name>FAD</name>
        <dbReference type="ChEBI" id="CHEBI:57692"/>
    </cofactor>
</comment>
<evidence type="ECO:0000256" key="1">
    <source>
        <dbReference type="ARBA" id="ARBA00001917"/>
    </source>
</evidence>
<keyword evidence="12" id="KW-0314">Glutamate biosynthesis</keyword>
<keyword evidence="11" id="KW-0411">Iron-sulfur</keyword>
<keyword evidence="4" id="KW-0028">Amino-acid biosynthesis</keyword>
<evidence type="ECO:0000256" key="13">
    <source>
        <dbReference type="ARBA" id="ARBA00023291"/>
    </source>
</evidence>
<dbReference type="GO" id="GO:0046872">
    <property type="term" value="F:metal ion binding"/>
    <property type="evidence" value="ECO:0007669"/>
    <property type="project" value="UniProtKB-KW"/>
</dbReference>
<evidence type="ECO:0000313" key="19">
    <source>
        <dbReference type="EMBL" id="SSD61793.1"/>
    </source>
</evidence>
<evidence type="ECO:0000256" key="4">
    <source>
        <dbReference type="ARBA" id="ARBA00022605"/>
    </source>
</evidence>